<feature type="transmembrane region" description="Helical" evidence="1">
    <location>
        <begin position="136"/>
        <end position="154"/>
    </location>
</feature>
<keyword evidence="1" id="KW-0812">Transmembrane</keyword>
<evidence type="ECO:0000313" key="3">
    <source>
        <dbReference type="Proteomes" id="UP000606935"/>
    </source>
</evidence>
<feature type="transmembrane region" description="Helical" evidence="1">
    <location>
        <begin position="166"/>
        <end position="185"/>
    </location>
</feature>
<feature type="transmembrane region" description="Helical" evidence="1">
    <location>
        <begin position="18"/>
        <end position="38"/>
    </location>
</feature>
<feature type="transmembrane region" description="Helical" evidence="1">
    <location>
        <begin position="197"/>
        <end position="217"/>
    </location>
</feature>
<sequence>MVAIVCVSDQSGCRLYPLGLLVALLPLLTTHLCLLLNFSQETLAWCNPYWLDCHSISATGRQGVAYFVFKGGMLPAMLLLALYWWLNQYWLRHHFTHKVFAIGWLGSLASVALSVYTLSLGHDGDIPYLLRRTGVVTYLGLTFICQLILAATLSQSPLTRSTGRHLLTLSTLTLSLALLSLALDASMGEGYERIENAVEWSLILLLNLHVLLSVRLWKRLGVRMTLQHQ</sequence>
<reference evidence="2" key="2">
    <citation type="submission" date="2020-09" db="EMBL/GenBank/DDBJ databases">
        <authorList>
            <person name="Sun Q."/>
            <person name="Zhou Y."/>
        </authorList>
    </citation>
    <scope>NUCLEOTIDE SEQUENCE</scope>
    <source>
        <strain evidence="2">CGMCC 1.7086</strain>
    </source>
</reference>
<accession>A0A917Z0A2</accession>
<dbReference type="AlphaFoldDB" id="A0A917Z0A2"/>
<gene>
    <name evidence="2" type="ORF">GCM10010982_27850</name>
</gene>
<dbReference type="EMBL" id="BMLS01000004">
    <property type="protein sequence ID" value="GGO71625.1"/>
    <property type="molecule type" value="Genomic_DNA"/>
</dbReference>
<organism evidence="2 3">
    <name type="scientific">Bowmanella pacifica</name>
    <dbReference type="NCBI Taxonomy" id="502051"/>
    <lineage>
        <taxon>Bacteria</taxon>
        <taxon>Pseudomonadati</taxon>
        <taxon>Pseudomonadota</taxon>
        <taxon>Gammaproteobacteria</taxon>
        <taxon>Alteromonadales</taxon>
        <taxon>Alteromonadaceae</taxon>
        <taxon>Bowmanella</taxon>
    </lineage>
</organism>
<dbReference type="Proteomes" id="UP000606935">
    <property type="component" value="Unassembled WGS sequence"/>
</dbReference>
<feature type="transmembrane region" description="Helical" evidence="1">
    <location>
        <begin position="98"/>
        <end position="116"/>
    </location>
</feature>
<keyword evidence="1" id="KW-0472">Membrane</keyword>
<keyword evidence="3" id="KW-1185">Reference proteome</keyword>
<feature type="transmembrane region" description="Helical" evidence="1">
    <location>
        <begin position="64"/>
        <end position="86"/>
    </location>
</feature>
<name>A0A917Z0A2_9ALTE</name>
<evidence type="ECO:0000313" key="2">
    <source>
        <dbReference type="EMBL" id="GGO71625.1"/>
    </source>
</evidence>
<comment type="caution">
    <text evidence="2">The sequence shown here is derived from an EMBL/GenBank/DDBJ whole genome shotgun (WGS) entry which is preliminary data.</text>
</comment>
<proteinExistence type="predicted"/>
<keyword evidence="1" id="KW-1133">Transmembrane helix</keyword>
<evidence type="ECO:0000256" key="1">
    <source>
        <dbReference type="SAM" id="Phobius"/>
    </source>
</evidence>
<protein>
    <submittedName>
        <fullName evidence="2">Uncharacterized protein</fullName>
    </submittedName>
</protein>
<reference evidence="2" key="1">
    <citation type="journal article" date="2014" name="Int. J. Syst. Evol. Microbiol.">
        <title>Complete genome sequence of Corynebacterium casei LMG S-19264T (=DSM 44701T), isolated from a smear-ripened cheese.</title>
        <authorList>
            <consortium name="US DOE Joint Genome Institute (JGI-PGF)"/>
            <person name="Walter F."/>
            <person name="Albersmeier A."/>
            <person name="Kalinowski J."/>
            <person name="Ruckert C."/>
        </authorList>
    </citation>
    <scope>NUCLEOTIDE SEQUENCE</scope>
    <source>
        <strain evidence="2">CGMCC 1.7086</strain>
    </source>
</reference>